<dbReference type="Proteomes" id="UP000716322">
    <property type="component" value="Unassembled WGS sequence"/>
</dbReference>
<gene>
    <name evidence="3" type="ORF">HAV22_21255</name>
</gene>
<feature type="coiled-coil region" evidence="1">
    <location>
        <begin position="28"/>
        <end position="55"/>
    </location>
</feature>
<evidence type="ECO:0000256" key="2">
    <source>
        <dbReference type="SAM" id="SignalP"/>
    </source>
</evidence>
<proteinExistence type="predicted"/>
<evidence type="ECO:0000256" key="1">
    <source>
        <dbReference type="SAM" id="Coils"/>
    </source>
</evidence>
<evidence type="ECO:0000313" key="3">
    <source>
        <dbReference type="EMBL" id="NIA56164.1"/>
    </source>
</evidence>
<comment type="caution">
    <text evidence="3">The sequence shown here is derived from an EMBL/GenBank/DDBJ whole genome shotgun (WGS) entry which is preliminary data.</text>
</comment>
<feature type="signal peptide" evidence="2">
    <location>
        <begin position="1"/>
        <end position="22"/>
    </location>
</feature>
<keyword evidence="2" id="KW-0732">Signal</keyword>
<keyword evidence="4" id="KW-1185">Reference proteome</keyword>
<feature type="chain" id="PRO_5046049862" evidence="2">
    <location>
        <begin position="23"/>
        <end position="114"/>
    </location>
</feature>
<evidence type="ECO:0000313" key="4">
    <source>
        <dbReference type="Proteomes" id="UP000716322"/>
    </source>
</evidence>
<organism evidence="3 4">
    <name type="scientific">Telluria antibiotica</name>
    <dbReference type="NCBI Taxonomy" id="2717319"/>
    <lineage>
        <taxon>Bacteria</taxon>
        <taxon>Pseudomonadati</taxon>
        <taxon>Pseudomonadota</taxon>
        <taxon>Betaproteobacteria</taxon>
        <taxon>Burkholderiales</taxon>
        <taxon>Oxalobacteraceae</taxon>
        <taxon>Telluria group</taxon>
        <taxon>Telluria</taxon>
    </lineage>
</organism>
<dbReference type="EMBL" id="JAAQOM010000013">
    <property type="protein sequence ID" value="NIA56164.1"/>
    <property type="molecule type" value="Genomic_DNA"/>
</dbReference>
<protein>
    <submittedName>
        <fullName evidence="3">Uncharacterized protein</fullName>
    </submittedName>
</protein>
<name>A0ABX0PFW0_9BURK</name>
<reference evidence="3 4" key="1">
    <citation type="submission" date="2020-03" db="EMBL/GenBank/DDBJ databases">
        <title>Genome sequence of strain Massilia sp. TW-1.</title>
        <authorList>
            <person name="Chaudhary D.K."/>
        </authorList>
    </citation>
    <scope>NUCLEOTIDE SEQUENCE [LARGE SCALE GENOMIC DNA]</scope>
    <source>
        <strain evidence="3 4">TW-1</strain>
    </source>
</reference>
<keyword evidence="1" id="KW-0175">Coiled coil</keyword>
<dbReference type="RefSeq" id="WP_166861754.1">
    <property type="nucleotide sequence ID" value="NZ_JAAQOM010000013.1"/>
</dbReference>
<sequence>MKSTFLIPVLVVLLGTSFHASAGQDEAQRQMIQRVMAAKQKLKQAEAAKGEQRKALMAEHMSMMKDSMDKMAAMKPKAGMSMEEHEEWIEAHEKLMQQMMDQMMGEHHLMMETK</sequence>
<accession>A0ABX0PFW0</accession>